<feature type="domain" description="DNA helicase Pif1-like 2B" evidence="1">
    <location>
        <begin position="66"/>
        <end position="96"/>
    </location>
</feature>
<keyword evidence="3" id="KW-1185">Reference proteome</keyword>
<protein>
    <recommendedName>
        <fullName evidence="1">DNA helicase Pif1-like 2B domain-containing protein</fullName>
    </recommendedName>
</protein>
<evidence type="ECO:0000313" key="2">
    <source>
        <dbReference type="EMBL" id="CCE33022.1"/>
    </source>
</evidence>
<organism evidence="2 3">
    <name type="scientific">Claviceps purpurea (strain 20.1)</name>
    <name type="common">Ergot fungus</name>
    <name type="synonym">Sphacelia segetum</name>
    <dbReference type="NCBI Taxonomy" id="1111077"/>
    <lineage>
        <taxon>Eukaryota</taxon>
        <taxon>Fungi</taxon>
        <taxon>Dikarya</taxon>
        <taxon>Ascomycota</taxon>
        <taxon>Pezizomycotina</taxon>
        <taxon>Sordariomycetes</taxon>
        <taxon>Hypocreomycetidae</taxon>
        <taxon>Hypocreales</taxon>
        <taxon>Clavicipitaceae</taxon>
        <taxon>Claviceps</taxon>
    </lineage>
</organism>
<gene>
    <name evidence="2" type="ORF">CPUR_06945</name>
</gene>
<dbReference type="HOGENOM" id="CLU_1740339_0_0_1"/>
<dbReference type="OrthoDB" id="4369146at2759"/>
<proteinExistence type="predicted"/>
<dbReference type="EMBL" id="CAGA01000050">
    <property type="protein sequence ID" value="CCE33022.1"/>
    <property type="molecule type" value="Genomic_DNA"/>
</dbReference>
<dbReference type="InterPro" id="IPR049163">
    <property type="entry name" value="Pif1-like_2B_dom"/>
</dbReference>
<accession>M1VXH3</accession>
<evidence type="ECO:0000259" key="1">
    <source>
        <dbReference type="Pfam" id="PF21530"/>
    </source>
</evidence>
<dbReference type="Pfam" id="PF21530">
    <property type="entry name" value="Pif1_2B_dom"/>
    <property type="match status" value="1"/>
</dbReference>
<comment type="caution">
    <text evidence="2">The sequence shown here is derived from an EMBL/GenBank/DDBJ whole genome shotgun (WGS) entry which is preliminary data.</text>
</comment>
<dbReference type="VEuPathDB" id="FungiDB:CPUR_06945"/>
<reference evidence="2 3" key="1">
    <citation type="journal article" date="2013" name="PLoS Genet.">
        <title>Plant-symbiotic fungi as chemical engineers: Multi-genome analysis of the Clavicipitaceae reveals dynamics of alkaloid loci.</title>
        <authorList>
            <person name="Schardl C.L."/>
            <person name="Young C.A."/>
            <person name="Hesse U."/>
            <person name="Amyotte S.G."/>
            <person name="Andreeva K."/>
            <person name="Calie P.J."/>
            <person name="Fleetwood D.J."/>
            <person name="Haws D.C."/>
            <person name="Moore N."/>
            <person name="Oeser B."/>
            <person name="Panaccione D.G."/>
            <person name="Schweri K.K."/>
            <person name="Voisey C.R."/>
            <person name="Farman M.L."/>
            <person name="Jaromczyk J.W."/>
            <person name="Roe B.A."/>
            <person name="O'Sullivan D.M."/>
            <person name="Scott B."/>
            <person name="Tudzynski P."/>
            <person name="An Z."/>
            <person name="Arnaoudova E.G."/>
            <person name="Bullock C.T."/>
            <person name="Charlton N.D."/>
            <person name="Chen L."/>
            <person name="Cox M."/>
            <person name="Dinkins R.D."/>
            <person name="Florea S."/>
            <person name="Glenn A.E."/>
            <person name="Gordon A."/>
            <person name="Gueldener U."/>
            <person name="Harris D.R."/>
            <person name="Hollin W."/>
            <person name="Jaromczyk J."/>
            <person name="Johnson R.D."/>
            <person name="Khan A.K."/>
            <person name="Leistner E."/>
            <person name="Leuchtmann A."/>
            <person name="Li C."/>
            <person name="Liu J."/>
            <person name="Liu J."/>
            <person name="Liu M."/>
            <person name="Mace W."/>
            <person name="Machado C."/>
            <person name="Nagabhyru P."/>
            <person name="Pan J."/>
            <person name="Schmid J."/>
            <person name="Sugawara K."/>
            <person name="Steiner U."/>
            <person name="Takach J.E."/>
            <person name="Tanaka E."/>
            <person name="Webb J.S."/>
            <person name="Wilson E.V."/>
            <person name="Wiseman J.L."/>
            <person name="Yoshida R."/>
            <person name="Zeng Z."/>
        </authorList>
    </citation>
    <scope>NUCLEOTIDE SEQUENCE [LARGE SCALE GENOMIC DNA]</scope>
    <source>
        <strain evidence="2 3">20.1</strain>
    </source>
</reference>
<dbReference type="Proteomes" id="UP000016801">
    <property type="component" value="Unassembled WGS sequence"/>
</dbReference>
<name>M1VXH3_CLAP2</name>
<dbReference type="AlphaFoldDB" id="M1VXH3"/>
<sequence length="150" mass="16973">MRESRTERTTFEEQAVYFFATRANVFDVTYSRLREANVPVLLLRARHSNPRYASISSKEFNDLTAELPLTIGARVMLTANIWTEAGLVNGSCGYVVDVVWHADVTDPRTTLPVPDLPLPPIPYAEYYEDVYGQPVERTVSSYGLVRDDDP</sequence>
<evidence type="ECO:0000313" key="3">
    <source>
        <dbReference type="Proteomes" id="UP000016801"/>
    </source>
</evidence>